<evidence type="ECO:0000313" key="9">
    <source>
        <dbReference type="EMBL" id="GEL20471.1"/>
    </source>
</evidence>
<feature type="region of interest" description="Disordered" evidence="7">
    <location>
        <begin position="211"/>
        <end position="278"/>
    </location>
</feature>
<evidence type="ECO:0000256" key="5">
    <source>
        <dbReference type="ARBA" id="ARBA00023004"/>
    </source>
</evidence>
<dbReference type="Proteomes" id="UP000321328">
    <property type="component" value="Unassembled WGS sequence"/>
</dbReference>
<dbReference type="GO" id="GO:0016491">
    <property type="term" value="F:oxidoreductase activity"/>
    <property type="evidence" value="ECO:0007669"/>
    <property type="project" value="UniProtKB-KW"/>
</dbReference>
<dbReference type="PANTHER" id="PTHR32439">
    <property type="entry name" value="FERREDOXIN--NITRITE REDUCTASE, CHLOROPLASTIC"/>
    <property type="match status" value="1"/>
</dbReference>
<keyword evidence="1" id="KW-0004">4Fe-4S</keyword>
<evidence type="ECO:0000256" key="3">
    <source>
        <dbReference type="ARBA" id="ARBA00022723"/>
    </source>
</evidence>
<keyword evidence="4" id="KW-0560">Oxidoreductase</keyword>
<dbReference type="Gene3D" id="3.30.413.10">
    <property type="entry name" value="Sulfite Reductase Hemoprotein, domain 1"/>
    <property type="match status" value="1"/>
</dbReference>
<comment type="caution">
    <text evidence="9">The sequence shown here is derived from an EMBL/GenBank/DDBJ whole genome shotgun (WGS) entry which is preliminary data.</text>
</comment>
<feature type="domain" description="Nitrite/Sulfite reductase ferredoxin-like" evidence="8">
    <location>
        <begin position="12"/>
        <end position="59"/>
    </location>
</feature>
<keyword evidence="3" id="KW-0479">Metal-binding</keyword>
<gene>
    <name evidence="9" type="ORF">PA7_43080</name>
</gene>
<dbReference type="InterPro" id="IPR036136">
    <property type="entry name" value="Nit/Sulf_reduc_fer-like_dom_sf"/>
</dbReference>
<accession>A0A511D6R0</accession>
<evidence type="ECO:0000313" key="10">
    <source>
        <dbReference type="Proteomes" id="UP000321328"/>
    </source>
</evidence>
<dbReference type="InterPro" id="IPR051329">
    <property type="entry name" value="NIR_SIR_4Fe-4S"/>
</dbReference>
<evidence type="ECO:0000259" key="8">
    <source>
        <dbReference type="Pfam" id="PF03460"/>
    </source>
</evidence>
<protein>
    <recommendedName>
        <fullName evidence="8">Nitrite/Sulfite reductase ferredoxin-like domain-containing protein</fullName>
    </recommendedName>
</protein>
<keyword evidence="2" id="KW-0349">Heme</keyword>
<dbReference type="GO" id="GO:0051539">
    <property type="term" value="F:4 iron, 4 sulfur cluster binding"/>
    <property type="evidence" value="ECO:0007669"/>
    <property type="project" value="UniProtKB-KW"/>
</dbReference>
<evidence type="ECO:0000256" key="7">
    <source>
        <dbReference type="SAM" id="MobiDB-lite"/>
    </source>
</evidence>
<reference evidence="9 10" key="1">
    <citation type="submission" date="2019-07" db="EMBL/GenBank/DDBJ databases">
        <title>Whole genome shotgun sequence of Pseudonocardia asaccharolytica NBRC 16224.</title>
        <authorList>
            <person name="Hosoyama A."/>
            <person name="Uohara A."/>
            <person name="Ohji S."/>
            <person name="Ichikawa N."/>
        </authorList>
    </citation>
    <scope>NUCLEOTIDE SEQUENCE [LARGE SCALE GENOMIC DNA]</scope>
    <source>
        <strain evidence="9 10">NBRC 16224</strain>
    </source>
</reference>
<dbReference type="STRING" id="1123024.GCA_000423625_01789"/>
<dbReference type="EMBL" id="BJVI01000073">
    <property type="protein sequence ID" value="GEL20471.1"/>
    <property type="molecule type" value="Genomic_DNA"/>
</dbReference>
<feature type="compositionally biased region" description="Basic and acidic residues" evidence="7">
    <location>
        <begin position="236"/>
        <end position="262"/>
    </location>
</feature>
<dbReference type="Gene3D" id="3.90.480.20">
    <property type="match status" value="1"/>
</dbReference>
<dbReference type="Pfam" id="PF03460">
    <property type="entry name" value="NIR_SIR_ferr"/>
    <property type="match status" value="1"/>
</dbReference>
<keyword evidence="10" id="KW-1185">Reference proteome</keyword>
<proteinExistence type="predicted"/>
<dbReference type="SUPFAM" id="SSF56014">
    <property type="entry name" value="Nitrite and sulphite reductase 4Fe-4S domain-like"/>
    <property type="match status" value="2"/>
</dbReference>
<dbReference type="InterPro" id="IPR005117">
    <property type="entry name" value="NiRdtase/SiRdtase_haem-b_fer"/>
</dbReference>
<evidence type="ECO:0000256" key="6">
    <source>
        <dbReference type="ARBA" id="ARBA00023014"/>
    </source>
</evidence>
<dbReference type="InterPro" id="IPR045854">
    <property type="entry name" value="NO2/SO3_Rdtase_4Fe4S_sf"/>
</dbReference>
<evidence type="ECO:0000256" key="2">
    <source>
        <dbReference type="ARBA" id="ARBA00022617"/>
    </source>
</evidence>
<dbReference type="PANTHER" id="PTHR32439:SF9">
    <property type="entry name" value="BLR3264 PROTEIN"/>
    <property type="match status" value="1"/>
</dbReference>
<dbReference type="AlphaFoldDB" id="A0A511D6R0"/>
<sequence>MFAVHDAADGALARIRLPGGTVGAAQLRALAACAEDLGDGAVHLTSRGNLQLRGLDRDDPELARRLTAAGLLPSPAHERVRNVLASPLSGIHGGLADVRGRAAALDTALCARPGLTALPGRFLFALDDGRGDIAAEEPDVCWRASGPVVGALLVAGTDTGLAVPIADAVDVLLAAAEAFLLVRGPGGDGASPAWRAREIPDAAARIAAALGGPEAPVEQGPVRRDRLSHDPAGPDPDPHDRRLGGADRENRGCRLPNGDHADGGAGGGTHDGDGLGGTVGRIGTGPAVGVAPRLGELSAAGLRLLAGLAPTLIVTPWRTLVLPDPAAGTTPALAAAGLIVEQGDPALGVSACAGRPGCAKALADVRAEARTLLDTGALPGGLRAHLAGCERRCGAPHGPHADVVATADGYRVDGTPVPVAALATTLQQLGGAP</sequence>
<evidence type="ECO:0000256" key="4">
    <source>
        <dbReference type="ARBA" id="ARBA00023002"/>
    </source>
</evidence>
<feature type="compositionally biased region" description="Gly residues" evidence="7">
    <location>
        <begin position="263"/>
        <end position="278"/>
    </location>
</feature>
<keyword evidence="5" id="KW-0408">Iron</keyword>
<dbReference type="SUPFAM" id="SSF55124">
    <property type="entry name" value="Nitrite/Sulfite reductase N-terminal domain-like"/>
    <property type="match status" value="2"/>
</dbReference>
<name>A0A511D6R0_9PSEU</name>
<dbReference type="GO" id="GO:0046872">
    <property type="term" value="F:metal ion binding"/>
    <property type="evidence" value="ECO:0007669"/>
    <property type="project" value="UniProtKB-KW"/>
</dbReference>
<organism evidence="9 10">
    <name type="scientific">Pseudonocardia asaccharolytica DSM 44247 = NBRC 16224</name>
    <dbReference type="NCBI Taxonomy" id="1123024"/>
    <lineage>
        <taxon>Bacteria</taxon>
        <taxon>Bacillati</taxon>
        <taxon>Actinomycetota</taxon>
        <taxon>Actinomycetes</taxon>
        <taxon>Pseudonocardiales</taxon>
        <taxon>Pseudonocardiaceae</taxon>
        <taxon>Pseudonocardia</taxon>
    </lineage>
</organism>
<evidence type="ECO:0000256" key="1">
    <source>
        <dbReference type="ARBA" id="ARBA00022485"/>
    </source>
</evidence>
<keyword evidence="6" id="KW-0411">Iron-sulfur</keyword>